<evidence type="ECO:0000313" key="6">
    <source>
        <dbReference type="EMBL" id="EFJ08166.1"/>
    </source>
</evidence>
<keyword evidence="6" id="KW-0223">Dioxygenase</keyword>
<dbReference type="Proteomes" id="UP000001514">
    <property type="component" value="Unassembled WGS sequence"/>
</dbReference>
<dbReference type="HOGENOM" id="CLU_010119_16_3_1"/>
<evidence type="ECO:0000256" key="1">
    <source>
        <dbReference type="ARBA" id="ARBA00008056"/>
    </source>
</evidence>
<dbReference type="InterPro" id="IPR050295">
    <property type="entry name" value="Plant_2OG-oxidoreductases"/>
</dbReference>
<evidence type="ECO:0000256" key="4">
    <source>
        <dbReference type="RuleBase" id="RU003682"/>
    </source>
</evidence>
<dbReference type="PANTHER" id="PTHR47991">
    <property type="entry name" value="OXOGLUTARATE/IRON-DEPENDENT DIOXYGENASE"/>
    <property type="match status" value="1"/>
</dbReference>
<reference evidence="6 7" key="1">
    <citation type="journal article" date="2011" name="Science">
        <title>The Selaginella genome identifies genetic changes associated with the evolution of vascular plants.</title>
        <authorList>
            <person name="Banks J.A."/>
            <person name="Nishiyama T."/>
            <person name="Hasebe M."/>
            <person name="Bowman J.L."/>
            <person name="Gribskov M."/>
            <person name="dePamphilis C."/>
            <person name="Albert V.A."/>
            <person name="Aono N."/>
            <person name="Aoyama T."/>
            <person name="Ambrose B.A."/>
            <person name="Ashton N.W."/>
            <person name="Axtell M.J."/>
            <person name="Barker E."/>
            <person name="Barker M.S."/>
            <person name="Bennetzen J.L."/>
            <person name="Bonawitz N.D."/>
            <person name="Chapple C."/>
            <person name="Cheng C."/>
            <person name="Correa L.G."/>
            <person name="Dacre M."/>
            <person name="DeBarry J."/>
            <person name="Dreyer I."/>
            <person name="Elias M."/>
            <person name="Engstrom E.M."/>
            <person name="Estelle M."/>
            <person name="Feng L."/>
            <person name="Finet C."/>
            <person name="Floyd S.K."/>
            <person name="Frommer W.B."/>
            <person name="Fujita T."/>
            <person name="Gramzow L."/>
            <person name="Gutensohn M."/>
            <person name="Harholt J."/>
            <person name="Hattori M."/>
            <person name="Heyl A."/>
            <person name="Hirai T."/>
            <person name="Hiwatashi Y."/>
            <person name="Ishikawa M."/>
            <person name="Iwata M."/>
            <person name="Karol K.G."/>
            <person name="Koehler B."/>
            <person name="Kolukisaoglu U."/>
            <person name="Kubo M."/>
            <person name="Kurata T."/>
            <person name="Lalonde S."/>
            <person name="Li K."/>
            <person name="Li Y."/>
            <person name="Litt A."/>
            <person name="Lyons E."/>
            <person name="Manning G."/>
            <person name="Maruyama T."/>
            <person name="Michael T.P."/>
            <person name="Mikami K."/>
            <person name="Miyazaki S."/>
            <person name="Morinaga S."/>
            <person name="Murata T."/>
            <person name="Mueller-Roeber B."/>
            <person name="Nelson D.R."/>
            <person name="Obara M."/>
            <person name="Oguri Y."/>
            <person name="Olmstead R.G."/>
            <person name="Onodera N."/>
            <person name="Petersen B.L."/>
            <person name="Pils B."/>
            <person name="Prigge M."/>
            <person name="Rensing S.A."/>
            <person name="Riano-Pachon D.M."/>
            <person name="Roberts A.W."/>
            <person name="Sato Y."/>
            <person name="Scheller H.V."/>
            <person name="Schulz B."/>
            <person name="Schulz C."/>
            <person name="Shakirov E.V."/>
            <person name="Shibagaki N."/>
            <person name="Shinohara N."/>
            <person name="Shippen D.E."/>
            <person name="Soerensen I."/>
            <person name="Sotooka R."/>
            <person name="Sugimoto N."/>
            <person name="Sugita M."/>
            <person name="Sumikawa N."/>
            <person name="Tanurdzic M."/>
            <person name="Theissen G."/>
            <person name="Ulvskov P."/>
            <person name="Wakazuki S."/>
            <person name="Weng J.K."/>
            <person name="Willats W.W."/>
            <person name="Wipf D."/>
            <person name="Wolf P.G."/>
            <person name="Yang L."/>
            <person name="Zimmer A.D."/>
            <person name="Zhu Q."/>
            <person name="Mitros T."/>
            <person name="Hellsten U."/>
            <person name="Loque D."/>
            <person name="Otillar R."/>
            <person name="Salamov A."/>
            <person name="Schmutz J."/>
            <person name="Shapiro H."/>
            <person name="Lindquist E."/>
            <person name="Lucas S."/>
            <person name="Rokhsar D."/>
            <person name="Grigoriev I.V."/>
        </authorList>
    </citation>
    <scope>NUCLEOTIDE SEQUENCE [LARGE SCALE GENOMIC DNA]</scope>
</reference>
<comment type="similarity">
    <text evidence="1 4">Belongs to the iron/ascorbate-dependent oxidoreductase family.</text>
</comment>
<keyword evidence="4" id="KW-0560">Oxidoreductase</keyword>
<keyword evidence="2 4" id="KW-0479">Metal-binding</keyword>
<dbReference type="InterPro" id="IPR026992">
    <property type="entry name" value="DIOX_N"/>
</dbReference>
<name>D8T564_SELML</name>
<dbReference type="eggNOG" id="KOG0143">
    <property type="taxonomic scope" value="Eukaryota"/>
</dbReference>
<keyword evidence="7" id="KW-1185">Reference proteome</keyword>
<proteinExistence type="inferred from homology"/>
<evidence type="ECO:0000313" key="7">
    <source>
        <dbReference type="Proteomes" id="UP000001514"/>
    </source>
</evidence>
<dbReference type="GO" id="GO:0046872">
    <property type="term" value="F:metal ion binding"/>
    <property type="evidence" value="ECO:0007669"/>
    <property type="project" value="UniProtKB-KW"/>
</dbReference>
<dbReference type="KEGG" id="smo:SELMODRAFT_453205"/>
<dbReference type="EMBL" id="GL377676">
    <property type="protein sequence ID" value="EFJ08166.1"/>
    <property type="molecule type" value="Genomic_DNA"/>
</dbReference>
<dbReference type="InParanoid" id="D8T564"/>
<keyword evidence="3 4" id="KW-0408">Iron</keyword>
<dbReference type="PROSITE" id="PS51471">
    <property type="entry name" value="FE2OG_OXY"/>
    <property type="match status" value="1"/>
</dbReference>
<dbReference type="InterPro" id="IPR044861">
    <property type="entry name" value="IPNS-like_FE2OG_OXY"/>
</dbReference>
<evidence type="ECO:0000259" key="5">
    <source>
        <dbReference type="PROSITE" id="PS51471"/>
    </source>
</evidence>
<evidence type="ECO:0000256" key="3">
    <source>
        <dbReference type="ARBA" id="ARBA00023004"/>
    </source>
</evidence>
<dbReference type="Pfam" id="PF14226">
    <property type="entry name" value="DIOX_N"/>
    <property type="match status" value="1"/>
</dbReference>
<dbReference type="AlphaFoldDB" id="D8T564"/>
<feature type="domain" description="Fe2OG dioxygenase" evidence="5">
    <location>
        <begin position="199"/>
        <end position="298"/>
    </location>
</feature>
<dbReference type="Gene3D" id="2.60.120.330">
    <property type="entry name" value="B-lactam Antibiotic, Isopenicillin N Synthase, Chain"/>
    <property type="match status" value="1"/>
</dbReference>
<dbReference type="InterPro" id="IPR027443">
    <property type="entry name" value="IPNS-like_sf"/>
</dbReference>
<dbReference type="InterPro" id="IPR005123">
    <property type="entry name" value="Oxoglu/Fe-dep_dioxygenase_dom"/>
</dbReference>
<dbReference type="GO" id="GO:0051213">
    <property type="term" value="F:dioxygenase activity"/>
    <property type="evidence" value="ECO:0007669"/>
    <property type="project" value="UniProtKB-KW"/>
</dbReference>
<dbReference type="SUPFAM" id="SSF51197">
    <property type="entry name" value="Clavaminate synthase-like"/>
    <property type="match status" value="1"/>
</dbReference>
<gene>
    <name evidence="6" type="ORF">SELMODRAFT_453205</name>
</gene>
<dbReference type="Pfam" id="PF03171">
    <property type="entry name" value="2OG-FeII_Oxy"/>
    <property type="match status" value="1"/>
</dbReference>
<accession>D8T564</accession>
<dbReference type="Gramene" id="EFJ08166">
    <property type="protein sequence ID" value="EFJ08166"/>
    <property type="gene ID" value="SELMODRAFT_453205"/>
</dbReference>
<organism evidence="7">
    <name type="scientific">Selaginella moellendorffii</name>
    <name type="common">Spikemoss</name>
    <dbReference type="NCBI Taxonomy" id="88036"/>
    <lineage>
        <taxon>Eukaryota</taxon>
        <taxon>Viridiplantae</taxon>
        <taxon>Streptophyta</taxon>
        <taxon>Embryophyta</taxon>
        <taxon>Tracheophyta</taxon>
        <taxon>Lycopodiopsida</taxon>
        <taxon>Selaginellales</taxon>
        <taxon>Selaginellaceae</taxon>
        <taxon>Selaginella</taxon>
    </lineage>
</organism>
<protein>
    <submittedName>
        <fullName evidence="6">2-oxoacid-dependent dioxygenase</fullName>
    </submittedName>
</protein>
<sequence>MALASIDLYAQAIPVQDLLAQGITSVPEAYIQPHPPIYGSQRGNSTQIPVIDLTLPEEEITDTIARACKDWGFFQVISHGVAQEIVDGMLQAAKDFFDLPMAVRMKYFSATPVPKTTGYSVRFDNSSVVDCRDFLFQSLCYPPSSDAVKESCPSDPPHYRDSSARYCEAMHDLGRKLLRYVSRGLGLESNQIEQSLEELHHSMLMNRYLPCPQPELVLALRSHTDPNVISLLVDNGVPGLQVLKDGAWITVHSLPGAIIVNMGDQLEIMSNGKYKSAEHRALANSDSTRYSIASFFEPPPAGPLIAPFPELVNPQDESQFQAVCYRDYLAIFFAKQASGKSVITQVKK</sequence>
<evidence type="ECO:0000256" key="2">
    <source>
        <dbReference type="ARBA" id="ARBA00022723"/>
    </source>
</evidence>